<dbReference type="PANTHER" id="PTHR38731">
    <property type="entry name" value="LIPL45-RELATED LIPOPROTEIN-RELATED"/>
    <property type="match status" value="1"/>
</dbReference>
<dbReference type="Pfam" id="PF04773">
    <property type="entry name" value="FecR"/>
    <property type="match status" value="1"/>
</dbReference>
<organism evidence="3 4">
    <name type="scientific">Psychrosphaera aquimarina</name>
    <dbReference type="NCBI Taxonomy" id="2044854"/>
    <lineage>
        <taxon>Bacteria</taxon>
        <taxon>Pseudomonadati</taxon>
        <taxon>Pseudomonadota</taxon>
        <taxon>Gammaproteobacteria</taxon>
        <taxon>Alteromonadales</taxon>
        <taxon>Pseudoalteromonadaceae</taxon>
        <taxon>Psychrosphaera</taxon>
    </lineage>
</organism>
<name>A0ABU3R009_9GAMM</name>
<feature type="domain" description="FecR protein" evidence="2">
    <location>
        <begin position="59"/>
        <end position="155"/>
    </location>
</feature>
<evidence type="ECO:0000259" key="2">
    <source>
        <dbReference type="Pfam" id="PF04773"/>
    </source>
</evidence>
<reference evidence="3 4" key="1">
    <citation type="submission" date="2023-10" db="EMBL/GenBank/DDBJ databases">
        <title>Psychrosphaera aquimaarina strain SW33 isolated from seawater.</title>
        <authorList>
            <person name="Bayburt H."/>
            <person name="Kim J.M."/>
            <person name="Choi B.J."/>
            <person name="Jeon C.O."/>
        </authorList>
    </citation>
    <scope>NUCLEOTIDE SEQUENCE [LARGE SCALE GENOMIC DNA]</scope>
    <source>
        <strain evidence="3 4">KCTC 52743</strain>
    </source>
</reference>
<feature type="chain" id="PRO_5047258742" evidence="1">
    <location>
        <begin position="23"/>
        <end position="210"/>
    </location>
</feature>
<dbReference type="PANTHER" id="PTHR38731:SF1">
    <property type="entry name" value="FECR PROTEIN DOMAIN-CONTAINING PROTEIN"/>
    <property type="match status" value="1"/>
</dbReference>
<dbReference type="InterPro" id="IPR006860">
    <property type="entry name" value="FecR"/>
</dbReference>
<comment type="caution">
    <text evidence="3">The sequence shown here is derived from an EMBL/GenBank/DDBJ whole genome shotgun (WGS) entry which is preliminary data.</text>
</comment>
<dbReference type="Gene3D" id="2.60.120.1440">
    <property type="match status" value="1"/>
</dbReference>
<accession>A0ABU3R009</accession>
<gene>
    <name evidence="3" type="ORF">RT723_08460</name>
</gene>
<protein>
    <submittedName>
        <fullName evidence="3">FecR family protein</fullName>
    </submittedName>
</protein>
<feature type="signal peptide" evidence="1">
    <location>
        <begin position="1"/>
        <end position="22"/>
    </location>
</feature>
<evidence type="ECO:0000313" key="4">
    <source>
        <dbReference type="Proteomes" id="UP001257914"/>
    </source>
</evidence>
<keyword evidence="1" id="KW-0732">Signal</keyword>
<keyword evidence="4" id="KW-1185">Reference proteome</keyword>
<evidence type="ECO:0000313" key="3">
    <source>
        <dbReference type="EMBL" id="MDU0113026.1"/>
    </source>
</evidence>
<dbReference type="RefSeq" id="WP_315946646.1">
    <property type="nucleotide sequence ID" value="NZ_JAWCUA010000007.1"/>
</dbReference>
<proteinExistence type="predicted"/>
<sequence length="210" mass="22478">MKIKIRNIMALFTLTMAISAQATTKETVATVLAKKGDVSIISADNIVAAKRKSTLVELDKIATAKDAKASVKFNDGTITTLGSNSEMLIKGYKWSEDDKTPSAEFELVKGVFRTVTGLVTKVSNPSFTVKTPMGSIGIRGTDFWGGYLEEDAVDVLFVGGEHEIVVSNEFGTTVLTTPGQGTTIKAGKAPTAAKVWPKKKVDRAVKTITF</sequence>
<dbReference type="EMBL" id="JAWCUA010000007">
    <property type="protein sequence ID" value="MDU0113026.1"/>
    <property type="molecule type" value="Genomic_DNA"/>
</dbReference>
<evidence type="ECO:0000256" key="1">
    <source>
        <dbReference type="SAM" id="SignalP"/>
    </source>
</evidence>
<dbReference type="Proteomes" id="UP001257914">
    <property type="component" value="Unassembled WGS sequence"/>
</dbReference>